<protein>
    <submittedName>
        <fullName evidence="1">Uncharacterized protein</fullName>
    </submittedName>
</protein>
<name>A0ACC2WPT8_9TREE</name>
<comment type="caution">
    <text evidence="1">The sequence shown here is derived from an EMBL/GenBank/DDBJ whole genome shotgun (WGS) entry which is preliminary data.</text>
</comment>
<dbReference type="EMBL" id="JASBWU010000022">
    <property type="protein sequence ID" value="KAJ9113224.1"/>
    <property type="molecule type" value="Genomic_DNA"/>
</dbReference>
<accession>A0ACC2WPT8</accession>
<organism evidence="1 2">
    <name type="scientific">Naganishia vaughanmartiniae</name>
    <dbReference type="NCBI Taxonomy" id="1424756"/>
    <lineage>
        <taxon>Eukaryota</taxon>
        <taxon>Fungi</taxon>
        <taxon>Dikarya</taxon>
        <taxon>Basidiomycota</taxon>
        <taxon>Agaricomycotina</taxon>
        <taxon>Tremellomycetes</taxon>
        <taxon>Filobasidiales</taxon>
        <taxon>Filobasidiaceae</taxon>
        <taxon>Naganishia</taxon>
    </lineage>
</organism>
<proteinExistence type="predicted"/>
<evidence type="ECO:0000313" key="1">
    <source>
        <dbReference type="EMBL" id="KAJ9113224.1"/>
    </source>
</evidence>
<gene>
    <name evidence="1" type="ORF">QFC22_006063</name>
</gene>
<reference evidence="1" key="1">
    <citation type="submission" date="2023-04" db="EMBL/GenBank/DDBJ databases">
        <title>Draft Genome sequencing of Naganishia species isolated from polar environments using Oxford Nanopore Technology.</title>
        <authorList>
            <person name="Leo P."/>
            <person name="Venkateswaran K."/>
        </authorList>
    </citation>
    <scope>NUCLEOTIDE SEQUENCE</scope>
    <source>
        <strain evidence="1">MNA-CCFEE 5425</strain>
    </source>
</reference>
<dbReference type="Proteomes" id="UP001243375">
    <property type="component" value="Unassembled WGS sequence"/>
</dbReference>
<sequence length="317" mass="34865">MAHLTSSTTSKRNANNNNNNKDTTTPVKHVEATMMTPLTDIYDVYSRYGFHPPSCPALPFEEFHDLLRTPSEPTMTTTATTTATAREPVWNQPTTGFVLRHDIPLDLLRPTIESTSTIPLPSPQPGKLENTHSALPRGDTTSSSVLVQASFRYPPDEWIDPEPYLALTPTPPPATAPSDGTTDSGPAAAAASTPTPAAAPVTKCKHFKEHDLVWRSVGLNFARWVKSERGKRMAAKVEMVVAGDLEGERERERKRQRLEYAEQQGRQGGPVPVPVSMPMNGGRQGAQASVFVRPAQVATAEERRRVIMSRWYVPPVH</sequence>
<evidence type="ECO:0000313" key="2">
    <source>
        <dbReference type="Proteomes" id="UP001243375"/>
    </source>
</evidence>
<keyword evidence="2" id="KW-1185">Reference proteome</keyword>